<evidence type="ECO:0000313" key="2">
    <source>
        <dbReference type="Proteomes" id="UP000186894"/>
    </source>
</evidence>
<accession>A0A1Q8ZKN9</accession>
<organism evidence="1 2">
    <name type="scientific">Rhizobium oryziradicis</name>
    <dbReference type="NCBI Taxonomy" id="1867956"/>
    <lineage>
        <taxon>Bacteria</taxon>
        <taxon>Pseudomonadati</taxon>
        <taxon>Pseudomonadota</taxon>
        <taxon>Alphaproteobacteria</taxon>
        <taxon>Hyphomicrobiales</taxon>
        <taxon>Rhizobiaceae</taxon>
        <taxon>Rhizobium/Agrobacterium group</taxon>
        <taxon>Rhizobium</taxon>
    </lineage>
</organism>
<dbReference type="EMBL" id="MKIM01000033">
    <property type="protein sequence ID" value="OLP42463.1"/>
    <property type="molecule type" value="Genomic_DNA"/>
</dbReference>
<keyword evidence="2" id="KW-1185">Reference proteome</keyword>
<name>A0A1Q8ZKN9_9HYPH</name>
<gene>
    <name evidence="1" type="ORF">BJF95_13600</name>
</gene>
<proteinExistence type="predicted"/>
<reference evidence="1 2" key="1">
    <citation type="submission" date="2016-09" db="EMBL/GenBank/DDBJ databases">
        <title>Rhizobium oryziradicis sp. nov., isolated from the root of rice.</title>
        <authorList>
            <person name="Zhao J."/>
            <person name="Zhang X."/>
        </authorList>
    </citation>
    <scope>NUCLEOTIDE SEQUENCE [LARGE SCALE GENOMIC DNA]</scope>
    <source>
        <strain evidence="1 2">N19</strain>
    </source>
</reference>
<dbReference type="STRING" id="1867956.BJF95_13600"/>
<evidence type="ECO:0000313" key="1">
    <source>
        <dbReference type="EMBL" id="OLP42463.1"/>
    </source>
</evidence>
<comment type="caution">
    <text evidence="1">The sequence shown here is derived from an EMBL/GenBank/DDBJ whole genome shotgun (WGS) entry which is preliminary data.</text>
</comment>
<sequence>MTISIATVEASLFQAHEGAYFQMSDDQGFSEKVYLKRCRENPQCGVPGAKRVPFSLEFEASEEGVPHFHVGDFSFSHPDIGLLGPVCVGRILNPASPNLALFQVVFG</sequence>
<dbReference type="RefSeq" id="WP_075641932.1">
    <property type="nucleotide sequence ID" value="NZ_MKIM01000033.1"/>
</dbReference>
<dbReference type="OrthoDB" id="8410220at2"/>
<dbReference type="AlphaFoldDB" id="A0A1Q8ZKN9"/>
<protein>
    <submittedName>
        <fullName evidence="1">Uncharacterized protein</fullName>
    </submittedName>
</protein>
<dbReference type="Proteomes" id="UP000186894">
    <property type="component" value="Unassembled WGS sequence"/>
</dbReference>